<dbReference type="PANTHER" id="PTHR42718:SF9">
    <property type="entry name" value="MAJOR FACILITATOR SUPERFAMILY MULTIDRUG TRANSPORTER MFSC"/>
    <property type="match status" value="1"/>
</dbReference>
<protein>
    <submittedName>
        <fullName evidence="8">MFS transporter</fullName>
    </submittedName>
</protein>
<dbReference type="Pfam" id="PF07690">
    <property type="entry name" value="MFS_1"/>
    <property type="match status" value="1"/>
</dbReference>
<comment type="subcellular location">
    <subcellularLocation>
        <location evidence="1">Cell membrane</location>
        <topology evidence="1">Multi-pass membrane protein</topology>
    </subcellularLocation>
</comment>
<organism evidence="8 9">
    <name type="scientific">Kibdelosporangium lantanae</name>
    <dbReference type="NCBI Taxonomy" id="1497396"/>
    <lineage>
        <taxon>Bacteria</taxon>
        <taxon>Bacillati</taxon>
        <taxon>Actinomycetota</taxon>
        <taxon>Actinomycetes</taxon>
        <taxon>Pseudonocardiales</taxon>
        <taxon>Pseudonocardiaceae</taxon>
        <taxon>Kibdelosporangium</taxon>
    </lineage>
</organism>
<evidence type="ECO:0000259" key="7">
    <source>
        <dbReference type="PROSITE" id="PS50850"/>
    </source>
</evidence>
<feature type="transmembrane region" description="Helical" evidence="6">
    <location>
        <begin position="143"/>
        <end position="166"/>
    </location>
</feature>
<evidence type="ECO:0000256" key="3">
    <source>
        <dbReference type="ARBA" id="ARBA00022692"/>
    </source>
</evidence>
<evidence type="ECO:0000256" key="4">
    <source>
        <dbReference type="ARBA" id="ARBA00022989"/>
    </source>
</evidence>
<evidence type="ECO:0000256" key="1">
    <source>
        <dbReference type="ARBA" id="ARBA00004651"/>
    </source>
</evidence>
<feature type="transmembrane region" description="Helical" evidence="6">
    <location>
        <begin position="243"/>
        <end position="264"/>
    </location>
</feature>
<feature type="transmembrane region" description="Helical" evidence="6">
    <location>
        <begin position="6"/>
        <end position="27"/>
    </location>
</feature>
<proteinExistence type="predicted"/>
<dbReference type="PANTHER" id="PTHR42718">
    <property type="entry name" value="MAJOR FACILITATOR SUPERFAMILY MULTIDRUG TRANSPORTER MFSC"/>
    <property type="match status" value="1"/>
</dbReference>
<keyword evidence="3 6" id="KW-0812">Transmembrane</keyword>
<evidence type="ECO:0000313" key="8">
    <source>
        <dbReference type="EMBL" id="MFD1047485.1"/>
    </source>
</evidence>
<keyword evidence="5 6" id="KW-0472">Membrane</keyword>
<accession>A0ABW3MEQ6</accession>
<evidence type="ECO:0000256" key="5">
    <source>
        <dbReference type="ARBA" id="ARBA00023136"/>
    </source>
</evidence>
<dbReference type="Proteomes" id="UP001597045">
    <property type="component" value="Unassembled WGS sequence"/>
</dbReference>
<evidence type="ECO:0000256" key="6">
    <source>
        <dbReference type="SAM" id="Phobius"/>
    </source>
</evidence>
<comment type="caution">
    <text evidence="8">The sequence shown here is derived from an EMBL/GenBank/DDBJ whole genome shotgun (WGS) entry which is preliminary data.</text>
</comment>
<keyword evidence="9" id="KW-1185">Reference proteome</keyword>
<name>A0ABW3MEQ6_9PSEU</name>
<dbReference type="InterPro" id="IPR036259">
    <property type="entry name" value="MFS_trans_sf"/>
</dbReference>
<feature type="domain" description="Major facilitator superfamily (MFS) profile" evidence="7">
    <location>
        <begin position="1"/>
        <end position="310"/>
    </location>
</feature>
<dbReference type="InterPro" id="IPR011701">
    <property type="entry name" value="MFS"/>
</dbReference>
<reference evidence="9" key="1">
    <citation type="journal article" date="2019" name="Int. J. Syst. Evol. Microbiol.">
        <title>The Global Catalogue of Microorganisms (GCM) 10K type strain sequencing project: providing services to taxonomists for standard genome sequencing and annotation.</title>
        <authorList>
            <consortium name="The Broad Institute Genomics Platform"/>
            <consortium name="The Broad Institute Genome Sequencing Center for Infectious Disease"/>
            <person name="Wu L."/>
            <person name="Ma J."/>
        </authorList>
    </citation>
    <scope>NUCLEOTIDE SEQUENCE [LARGE SCALE GENOMIC DNA]</scope>
    <source>
        <strain evidence="9">JCM 31486</strain>
    </source>
</reference>
<feature type="transmembrane region" description="Helical" evidence="6">
    <location>
        <begin position="210"/>
        <end position="231"/>
    </location>
</feature>
<sequence>LVLGLGSWRLLFILVFPIAAVVGFLGLRKLENIGEPKISSIDWFSVTVAALGFGGLVYGLSLFSDPHSPIALNIGIIVGGVVAITVFVLRQLKLQRGGTPLMDLRTLKHRAYWLSLASMAIGFMAMMGSMILLPIYLQNVRGLSPFITGLLVMPGGLAMGLLGPTAGRVFDRYGTRPLVLPGSIGMVLALAGFTQLSATMPYWQILGLHVLLMISLAAAFTPLFTLGMGALPPNLYSHGSSMLGTLQQVAAAFGTALVITVMSAHTTQLVSTGTALEAAKISGMQLAFIVATALALVTIPLAIRLPKRPENTEGAPHPSH</sequence>
<feature type="transmembrane region" description="Helical" evidence="6">
    <location>
        <begin position="39"/>
        <end position="58"/>
    </location>
</feature>
<feature type="transmembrane region" description="Helical" evidence="6">
    <location>
        <begin position="178"/>
        <end position="198"/>
    </location>
</feature>
<feature type="transmembrane region" description="Helical" evidence="6">
    <location>
        <begin position="284"/>
        <end position="303"/>
    </location>
</feature>
<keyword evidence="2" id="KW-0813">Transport</keyword>
<keyword evidence="4 6" id="KW-1133">Transmembrane helix</keyword>
<dbReference type="EMBL" id="JBHTIS010001098">
    <property type="protein sequence ID" value="MFD1047485.1"/>
    <property type="molecule type" value="Genomic_DNA"/>
</dbReference>
<gene>
    <name evidence="8" type="ORF">ACFQ1S_19035</name>
</gene>
<evidence type="ECO:0000256" key="2">
    <source>
        <dbReference type="ARBA" id="ARBA00022448"/>
    </source>
</evidence>
<dbReference type="SUPFAM" id="SSF103473">
    <property type="entry name" value="MFS general substrate transporter"/>
    <property type="match status" value="1"/>
</dbReference>
<dbReference type="Gene3D" id="1.20.1250.20">
    <property type="entry name" value="MFS general substrate transporter like domains"/>
    <property type="match status" value="1"/>
</dbReference>
<feature type="transmembrane region" description="Helical" evidence="6">
    <location>
        <begin position="70"/>
        <end position="90"/>
    </location>
</feature>
<feature type="transmembrane region" description="Helical" evidence="6">
    <location>
        <begin position="111"/>
        <end position="137"/>
    </location>
</feature>
<feature type="non-terminal residue" evidence="8">
    <location>
        <position position="1"/>
    </location>
</feature>
<evidence type="ECO:0000313" key="9">
    <source>
        <dbReference type="Proteomes" id="UP001597045"/>
    </source>
</evidence>
<dbReference type="InterPro" id="IPR020846">
    <property type="entry name" value="MFS_dom"/>
</dbReference>
<dbReference type="PROSITE" id="PS50850">
    <property type="entry name" value="MFS"/>
    <property type="match status" value="1"/>
</dbReference>